<feature type="domain" description="Dimethylamine monooxygenase subunit DmmA-like C-terminal" evidence="1">
    <location>
        <begin position="123"/>
        <end position="166"/>
    </location>
</feature>
<name>A0A4Y3TW84_9PROT</name>
<protein>
    <recommendedName>
        <fullName evidence="1">Dimethylamine monooxygenase subunit DmmA-like C-terminal domain-containing protein</fullName>
    </recommendedName>
</protein>
<evidence type="ECO:0000313" key="2">
    <source>
        <dbReference type="EMBL" id="GEB85260.1"/>
    </source>
</evidence>
<comment type="caution">
    <text evidence="2">The sequence shown here is derived from an EMBL/GenBank/DDBJ whole genome shotgun (WGS) entry which is preliminary data.</text>
</comment>
<sequence length="183" mass="19200">MIVSSQLPFAPLALDRSGVRHLYVRDAAACPLPEGCGAVMPEVWTVVSDATAMADMGEGEILLRSATALLERLAGRLARERVGLRLYAAGGASFLSRVAIVADAAGLAVGEVLLAPPRDAARRVLCVHCDTVNEAVEGDTVRCLGCGTTLFVRDHYSRGLGAYMGVGEPEILLQAMEAAARHG</sequence>
<gene>
    <name evidence="2" type="ORF">APE01nite_10570</name>
</gene>
<dbReference type="InterPro" id="IPR048037">
    <property type="entry name" value="DmmA-like_C"/>
</dbReference>
<accession>A0A4Y3TW84</accession>
<dbReference type="EMBL" id="BJMV01000004">
    <property type="protein sequence ID" value="GEB85260.1"/>
    <property type="molecule type" value="Genomic_DNA"/>
</dbReference>
<evidence type="ECO:0000259" key="1">
    <source>
        <dbReference type="Pfam" id="PF22289"/>
    </source>
</evidence>
<dbReference type="Pfam" id="PF22289">
    <property type="entry name" value="DmmA-like_C"/>
    <property type="match status" value="1"/>
</dbReference>
<keyword evidence="3" id="KW-1185">Reference proteome</keyword>
<dbReference type="Proteomes" id="UP000317730">
    <property type="component" value="Unassembled WGS sequence"/>
</dbReference>
<dbReference type="RefSeq" id="WP_141375332.1">
    <property type="nucleotide sequence ID" value="NZ_BAPL01000023.1"/>
</dbReference>
<dbReference type="NCBIfam" id="NF041259">
    <property type="entry name" value="mono_DmmA_fam"/>
    <property type="match status" value="1"/>
</dbReference>
<proteinExistence type="predicted"/>
<reference evidence="2 3" key="1">
    <citation type="submission" date="2019-06" db="EMBL/GenBank/DDBJ databases">
        <title>Whole genome shotgun sequence of Acetobacter peroxydans NBRC 13755.</title>
        <authorList>
            <person name="Hosoyama A."/>
            <person name="Uohara A."/>
            <person name="Ohji S."/>
            <person name="Ichikawa N."/>
        </authorList>
    </citation>
    <scope>NUCLEOTIDE SEQUENCE [LARGE SCALE GENOMIC DNA]</scope>
    <source>
        <strain evidence="2 3">NBRC 13755</strain>
    </source>
</reference>
<dbReference type="AlphaFoldDB" id="A0A4Y3TW84"/>
<organism evidence="2 3">
    <name type="scientific">Acetobacter peroxydans</name>
    <dbReference type="NCBI Taxonomy" id="104098"/>
    <lineage>
        <taxon>Bacteria</taxon>
        <taxon>Pseudomonadati</taxon>
        <taxon>Pseudomonadota</taxon>
        <taxon>Alphaproteobacteria</taxon>
        <taxon>Acetobacterales</taxon>
        <taxon>Acetobacteraceae</taxon>
        <taxon>Acetobacter</taxon>
    </lineage>
</organism>
<evidence type="ECO:0000313" key="3">
    <source>
        <dbReference type="Proteomes" id="UP000317730"/>
    </source>
</evidence>
<dbReference type="OrthoDB" id="6955242at2"/>